<dbReference type="InterPro" id="IPR050382">
    <property type="entry name" value="MFS_Na/Anion_cotransporter"/>
</dbReference>
<dbReference type="FunFam" id="1.20.1250.20:FF:000423">
    <property type="entry name" value="Putative inorganic phosphate cotransporter-like Protein"/>
    <property type="match status" value="1"/>
</dbReference>
<feature type="transmembrane region" description="Helical" evidence="7">
    <location>
        <begin position="470"/>
        <end position="490"/>
    </location>
</feature>
<sequence>MNFQSFKSFSNFYIPKRFIIIILCMTGIIISYADRSNMAIAIVYMSIDFHFSSTIQGVILSSFFLGYITTQTLGGALADKYGGKWVLASSAALWTLFTFLTPFSAQIGLGYLLLCRILLGIGEGACFPTVNSLIASWFPMEEGSKAVSAIVSSAYIGIVVALPISTWLGSSSLGWPGIFWVFGIAGFVWSILWQIYGKSSPNEYSGISQEELDLITKSKPKNRLRKNLSYHKIESGEVFIESSTNENENDYTADIPLTPSNVIEENNEFEAEVDVLLPDNSNNLIPSNPKEVPWKFLFSRREVWAILIGQFCNSFGGFIILNWLPIYFLDRFKLDIETFGYYSVLPYGTQGATGIITGFISDYAINKLNIRVKTVRRSAQIIGAVGISTFLLCTAYLAQTPLQGIILLSIGTALNSFFICGVQVSQLDIAPKYAGTIYGLGNTFAGIPAILGVAFTGWILDITDRNWNVVWILVTIFYSIGSIFFVSWVGDKVIIE</sequence>
<feature type="transmembrane region" description="Helical" evidence="7">
    <location>
        <begin position="12"/>
        <end position="33"/>
    </location>
</feature>
<keyword evidence="2" id="KW-0813">Transport</keyword>
<accession>A0A8H4AE86</accession>
<feature type="transmembrane region" description="Helical" evidence="7">
    <location>
        <begin position="437"/>
        <end position="458"/>
    </location>
</feature>
<dbReference type="EMBL" id="WTPW01000729">
    <property type="protein sequence ID" value="KAF0484675.1"/>
    <property type="molecule type" value="Genomic_DNA"/>
</dbReference>
<dbReference type="PANTHER" id="PTHR11662:SF399">
    <property type="entry name" value="FI19708P1-RELATED"/>
    <property type="match status" value="1"/>
</dbReference>
<feature type="domain" description="Major facilitator superfamily (MFS) profile" evidence="8">
    <location>
        <begin position="20"/>
        <end position="493"/>
    </location>
</feature>
<feature type="transmembrane region" description="Helical" evidence="7">
    <location>
        <begin position="177"/>
        <end position="196"/>
    </location>
</feature>
<comment type="subcellular location">
    <subcellularLocation>
        <location evidence="1">Membrane</location>
        <topology evidence="1">Multi-pass membrane protein</topology>
    </subcellularLocation>
</comment>
<dbReference type="AlphaFoldDB" id="A0A8H4AE86"/>
<evidence type="ECO:0000313" key="9">
    <source>
        <dbReference type="EMBL" id="KAF0484675.1"/>
    </source>
</evidence>
<evidence type="ECO:0000256" key="7">
    <source>
        <dbReference type="SAM" id="Phobius"/>
    </source>
</evidence>
<dbReference type="Pfam" id="PF07690">
    <property type="entry name" value="MFS_1"/>
    <property type="match status" value="1"/>
</dbReference>
<dbReference type="InterPro" id="IPR020846">
    <property type="entry name" value="MFS_dom"/>
</dbReference>
<evidence type="ECO:0000256" key="2">
    <source>
        <dbReference type="ARBA" id="ARBA00022448"/>
    </source>
</evidence>
<dbReference type="SUPFAM" id="SSF103473">
    <property type="entry name" value="MFS general substrate transporter"/>
    <property type="match status" value="1"/>
</dbReference>
<evidence type="ECO:0000256" key="5">
    <source>
        <dbReference type="ARBA" id="ARBA00022989"/>
    </source>
</evidence>
<comment type="caution">
    <text evidence="9">The sequence shown here is derived from an EMBL/GenBank/DDBJ whole genome shotgun (WGS) entry which is preliminary data.</text>
</comment>
<dbReference type="Gene3D" id="1.20.1250.20">
    <property type="entry name" value="MFS general substrate transporter like domains"/>
    <property type="match status" value="2"/>
</dbReference>
<feature type="transmembrane region" description="Helical" evidence="7">
    <location>
        <begin position="303"/>
        <end position="324"/>
    </location>
</feature>
<feature type="transmembrane region" description="Helical" evidence="7">
    <location>
        <begin position="146"/>
        <end position="165"/>
    </location>
</feature>
<dbReference type="InterPro" id="IPR036259">
    <property type="entry name" value="MFS_trans_sf"/>
</dbReference>
<evidence type="ECO:0000256" key="6">
    <source>
        <dbReference type="ARBA" id="ARBA00023136"/>
    </source>
</evidence>
<keyword evidence="5 7" id="KW-1133">Transmembrane helix</keyword>
<keyword evidence="3 7" id="KW-0812">Transmembrane</keyword>
<dbReference type="Proteomes" id="UP000439903">
    <property type="component" value="Unassembled WGS sequence"/>
</dbReference>
<feature type="transmembrane region" description="Helical" evidence="7">
    <location>
        <begin position="111"/>
        <end position="134"/>
    </location>
</feature>
<reference evidence="9 10" key="1">
    <citation type="journal article" date="2019" name="Environ. Microbiol.">
        <title>At the nexus of three kingdoms: the genome of the mycorrhizal fungus Gigaspora margarita provides insights into plant, endobacterial and fungal interactions.</title>
        <authorList>
            <person name="Venice F."/>
            <person name="Ghignone S."/>
            <person name="Salvioli di Fossalunga A."/>
            <person name="Amselem J."/>
            <person name="Novero M."/>
            <person name="Xianan X."/>
            <person name="Sedzielewska Toro K."/>
            <person name="Morin E."/>
            <person name="Lipzen A."/>
            <person name="Grigoriev I.V."/>
            <person name="Henrissat B."/>
            <person name="Martin F.M."/>
            <person name="Bonfante P."/>
        </authorList>
    </citation>
    <scope>NUCLEOTIDE SEQUENCE [LARGE SCALE GENOMIC DNA]</scope>
    <source>
        <strain evidence="9 10">BEG34</strain>
    </source>
</reference>
<keyword evidence="10" id="KW-1185">Reference proteome</keyword>
<evidence type="ECO:0000256" key="3">
    <source>
        <dbReference type="ARBA" id="ARBA00022692"/>
    </source>
</evidence>
<feature type="transmembrane region" description="Helical" evidence="7">
    <location>
        <begin position="85"/>
        <end position="105"/>
    </location>
</feature>
<dbReference type="FunFam" id="1.20.1250.20:FF:000003">
    <property type="entry name" value="Solute carrier family 17 member 3"/>
    <property type="match status" value="1"/>
</dbReference>
<protein>
    <submittedName>
        <fullName evidence="9">MFS general substrate transporter</fullName>
    </submittedName>
</protein>
<feature type="transmembrane region" description="Helical" evidence="7">
    <location>
        <begin position="404"/>
        <end position="425"/>
    </location>
</feature>
<dbReference type="PANTHER" id="PTHR11662">
    <property type="entry name" value="SOLUTE CARRIER FAMILY 17"/>
    <property type="match status" value="1"/>
</dbReference>
<evidence type="ECO:0000313" key="10">
    <source>
        <dbReference type="Proteomes" id="UP000439903"/>
    </source>
</evidence>
<evidence type="ECO:0000256" key="4">
    <source>
        <dbReference type="ARBA" id="ARBA00022847"/>
    </source>
</evidence>
<keyword evidence="4" id="KW-0769">Symport</keyword>
<evidence type="ECO:0000256" key="1">
    <source>
        <dbReference type="ARBA" id="ARBA00004141"/>
    </source>
</evidence>
<evidence type="ECO:0000259" key="8">
    <source>
        <dbReference type="PROSITE" id="PS50850"/>
    </source>
</evidence>
<feature type="transmembrane region" description="Helical" evidence="7">
    <location>
        <begin position="39"/>
        <end position="65"/>
    </location>
</feature>
<dbReference type="GO" id="GO:0015293">
    <property type="term" value="F:symporter activity"/>
    <property type="evidence" value="ECO:0007669"/>
    <property type="project" value="UniProtKB-KW"/>
</dbReference>
<organism evidence="9 10">
    <name type="scientific">Gigaspora margarita</name>
    <dbReference type="NCBI Taxonomy" id="4874"/>
    <lineage>
        <taxon>Eukaryota</taxon>
        <taxon>Fungi</taxon>
        <taxon>Fungi incertae sedis</taxon>
        <taxon>Mucoromycota</taxon>
        <taxon>Glomeromycotina</taxon>
        <taxon>Glomeromycetes</taxon>
        <taxon>Diversisporales</taxon>
        <taxon>Gigasporaceae</taxon>
        <taxon>Gigaspora</taxon>
    </lineage>
</organism>
<name>A0A8H4AE86_GIGMA</name>
<dbReference type="InterPro" id="IPR011701">
    <property type="entry name" value="MFS"/>
</dbReference>
<feature type="transmembrane region" description="Helical" evidence="7">
    <location>
        <begin position="344"/>
        <end position="365"/>
    </location>
</feature>
<gene>
    <name evidence="9" type="ORF">F8M41_022935</name>
</gene>
<dbReference type="OrthoDB" id="6730379at2759"/>
<proteinExistence type="predicted"/>
<feature type="transmembrane region" description="Helical" evidence="7">
    <location>
        <begin position="377"/>
        <end position="398"/>
    </location>
</feature>
<dbReference type="PROSITE" id="PS50850">
    <property type="entry name" value="MFS"/>
    <property type="match status" value="1"/>
</dbReference>
<dbReference type="GO" id="GO:0016020">
    <property type="term" value="C:membrane"/>
    <property type="evidence" value="ECO:0007669"/>
    <property type="project" value="UniProtKB-SubCell"/>
</dbReference>
<keyword evidence="6 7" id="KW-0472">Membrane</keyword>